<keyword evidence="2" id="KW-1185">Reference proteome</keyword>
<evidence type="ECO:0000313" key="1">
    <source>
        <dbReference type="EMBL" id="MET7016194.1"/>
    </source>
</evidence>
<comment type="caution">
    <text evidence="1">The sequence shown here is derived from an EMBL/GenBank/DDBJ whole genome shotgun (WGS) entry which is preliminary data.</text>
</comment>
<sequence length="371" mass="41317">MAKQRVHPKQLLINEPLPWDVFDESGALLLCQGYIITRESQREVLMARGLYVEDGLIASSSNRRSKESLEFDPFRLWDSVIDELEALLRDIRSEDDFRGQIESLAKLIQTLARRSPDTALAAIILTDQRRYPIIHSIHVAVLVELVAARLEWLPNRRISLICAALTQNLAMLDLQMTLCTQRIAPSLAQRQEIQRHPKLAHEMLMAAGVNDPPWLRAVLEHHEVVGGGGYPYGVTTPSEEALLIQTTDIFSAKVSPRAARKPVTPQEAARSLYVASGGGETNPYVAVLIKEIGIFPPGTFVRLANGETALVTRRGPNANTPEVISLISPQGMSYAAPMTRMTERKGLEVTSVIPRDQLKVEINVSRIWRAE</sequence>
<reference evidence="1 2" key="1">
    <citation type="submission" date="2024-07" db="EMBL/GenBank/DDBJ databases">
        <title>Uliginosibacterium flavum JJ3220;KACC:17644.</title>
        <authorList>
            <person name="Kim M.K."/>
        </authorList>
    </citation>
    <scope>NUCLEOTIDE SEQUENCE [LARGE SCALE GENOMIC DNA]</scope>
    <source>
        <strain evidence="1 2">KACC:17644</strain>
    </source>
</reference>
<dbReference type="EMBL" id="JBEWZI010000030">
    <property type="protein sequence ID" value="MET7016194.1"/>
    <property type="molecule type" value="Genomic_DNA"/>
</dbReference>
<dbReference type="Pfam" id="PF13487">
    <property type="entry name" value="HD_5"/>
    <property type="match status" value="1"/>
</dbReference>
<organism evidence="1 2">
    <name type="scientific">Uliginosibacterium flavum</name>
    <dbReference type="NCBI Taxonomy" id="1396831"/>
    <lineage>
        <taxon>Bacteria</taxon>
        <taxon>Pseudomonadati</taxon>
        <taxon>Pseudomonadota</taxon>
        <taxon>Betaproteobacteria</taxon>
        <taxon>Rhodocyclales</taxon>
        <taxon>Zoogloeaceae</taxon>
        <taxon>Uliginosibacterium</taxon>
    </lineage>
</organism>
<gene>
    <name evidence="1" type="ORF">ABXR19_18560</name>
</gene>
<protein>
    <submittedName>
        <fullName evidence="1">HD domain-containing phosphohydrolase</fullName>
    </submittedName>
</protein>
<dbReference type="RefSeq" id="WP_354602651.1">
    <property type="nucleotide sequence ID" value="NZ_JBEWZI010000030.1"/>
</dbReference>
<dbReference type="SUPFAM" id="SSF109604">
    <property type="entry name" value="HD-domain/PDEase-like"/>
    <property type="match status" value="1"/>
</dbReference>
<accession>A0ABV2TQH8</accession>
<name>A0ABV2TQH8_9RHOO</name>
<dbReference type="PANTHER" id="PTHR43155">
    <property type="entry name" value="CYCLIC DI-GMP PHOSPHODIESTERASE PA4108-RELATED"/>
    <property type="match status" value="1"/>
</dbReference>
<evidence type="ECO:0000313" key="2">
    <source>
        <dbReference type="Proteomes" id="UP001549691"/>
    </source>
</evidence>
<dbReference type="Gene3D" id="1.10.3210.10">
    <property type="entry name" value="Hypothetical protein af1432"/>
    <property type="match status" value="1"/>
</dbReference>
<dbReference type="PANTHER" id="PTHR43155:SF2">
    <property type="entry name" value="CYCLIC DI-GMP PHOSPHODIESTERASE PA4108"/>
    <property type="match status" value="1"/>
</dbReference>
<dbReference type="Proteomes" id="UP001549691">
    <property type="component" value="Unassembled WGS sequence"/>
</dbReference>
<proteinExistence type="predicted"/>